<dbReference type="Pfam" id="PF00704">
    <property type="entry name" value="Glyco_hydro_18"/>
    <property type="match status" value="1"/>
</dbReference>
<dbReference type="Gene3D" id="3.20.20.80">
    <property type="entry name" value="Glycosidases"/>
    <property type="match status" value="1"/>
</dbReference>
<dbReference type="GO" id="GO:0005975">
    <property type="term" value="P:carbohydrate metabolic process"/>
    <property type="evidence" value="ECO:0007669"/>
    <property type="project" value="InterPro"/>
</dbReference>
<dbReference type="EMBL" id="JAYKXN010000008">
    <property type="protein sequence ID" value="KAK7265127.1"/>
    <property type="molecule type" value="Genomic_DNA"/>
</dbReference>
<dbReference type="InterPro" id="IPR017853">
    <property type="entry name" value="GH"/>
</dbReference>
<evidence type="ECO:0000259" key="6">
    <source>
        <dbReference type="PROSITE" id="PS51910"/>
    </source>
</evidence>
<keyword evidence="3" id="KW-0378">Hydrolase</keyword>
<proteinExistence type="inferred from homology"/>
<dbReference type="GO" id="GO:0005576">
    <property type="term" value="C:extracellular region"/>
    <property type="evidence" value="ECO:0007669"/>
    <property type="project" value="TreeGrafter"/>
</dbReference>
<feature type="domain" description="GH18" evidence="6">
    <location>
        <begin position="33"/>
        <end position="378"/>
    </location>
</feature>
<protein>
    <recommendedName>
        <fullName evidence="6">GH18 domain-containing protein</fullName>
    </recommendedName>
</protein>
<dbReference type="FunFam" id="3.10.50.10:FF:000003">
    <property type="entry name" value="Class V chitinase CHIT5b"/>
    <property type="match status" value="1"/>
</dbReference>
<comment type="similarity">
    <text evidence="1">Belongs to the glycosyl hydrolase 18 family. Chitinase class V subfamily.</text>
</comment>
<dbReference type="SUPFAM" id="SSF51445">
    <property type="entry name" value="(Trans)glycosidases"/>
    <property type="match status" value="1"/>
</dbReference>
<evidence type="ECO:0000256" key="5">
    <source>
        <dbReference type="ARBA" id="ARBA00023295"/>
    </source>
</evidence>
<evidence type="ECO:0000313" key="8">
    <source>
        <dbReference type="Proteomes" id="UP001359559"/>
    </source>
</evidence>
<dbReference type="GO" id="GO:0006032">
    <property type="term" value="P:chitin catabolic process"/>
    <property type="evidence" value="ECO:0007669"/>
    <property type="project" value="TreeGrafter"/>
</dbReference>
<dbReference type="AlphaFoldDB" id="A0AAN9EWK3"/>
<name>A0AAN9EWK3_CLITE</name>
<reference evidence="7 8" key="1">
    <citation type="submission" date="2024-01" db="EMBL/GenBank/DDBJ databases">
        <title>The genomes of 5 underutilized Papilionoideae crops provide insights into root nodulation and disease resistance.</title>
        <authorList>
            <person name="Yuan L."/>
        </authorList>
    </citation>
    <scope>NUCLEOTIDE SEQUENCE [LARGE SCALE GENOMIC DNA]</scope>
    <source>
        <strain evidence="7">LY-2023</strain>
        <tissue evidence="7">Leaf</tissue>
    </source>
</reference>
<comment type="caution">
    <text evidence="7">The sequence shown here is derived from an EMBL/GenBank/DDBJ whole genome shotgun (WGS) entry which is preliminary data.</text>
</comment>
<dbReference type="Proteomes" id="UP001359559">
    <property type="component" value="Unassembled WGS sequence"/>
</dbReference>
<keyword evidence="4" id="KW-0325">Glycoprotein</keyword>
<evidence type="ECO:0000256" key="3">
    <source>
        <dbReference type="ARBA" id="ARBA00022801"/>
    </source>
</evidence>
<sequence>MKNTTMANSRRVSVFISTILVVIQFSFTYGQDVVKGGYWNSDAEIPLSDIDPTYFTHLFCAFADLDTTTNQVTISSSNAPLFSTFTQTVQQKNPSVKTLLSIGGGKGPSLAAAFSAMASQPSSRKSFIDSSIQVARNNSFHGLDLDWEYPSNDTDRTNFGLLIKEWREAVAEESNNSGNPALLLSAAVSGSDQISLLEHYPVQNITENFDWVNVMVYDLFTPGGYPTLTQPPAPLENPQGVFSGDQGITKWIQLGLPEKKIAIGLPFYGYSWRLVNGDEHGFFAAASGATSGDGSIGYGEIRDFITMNDMARTVYNSTFVTDYCYSGTTWIGYDDTQSITAKVNYAKDKDLLGYFAWHIGADDTSWTLSKAASNAWGS</sequence>
<dbReference type="InterPro" id="IPR001223">
    <property type="entry name" value="Glyco_hydro18_cat"/>
</dbReference>
<evidence type="ECO:0000256" key="1">
    <source>
        <dbReference type="ARBA" id="ARBA00008682"/>
    </source>
</evidence>
<dbReference type="CDD" id="cd02879">
    <property type="entry name" value="GH18_plant_chitinase_class_V"/>
    <property type="match status" value="1"/>
</dbReference>
<dbReference type="InterPro" id="IPR011583">
    <property type="entry name" value="Chitinase_II/V-like_cat"/>
</dbReference>
<keyword evidence="5" id="KW-0326">Glycosidase</keyword>
<keyword evidence="8" id="KW-1185">Reference proteome</keyword>
<gene>
    <name evidence="7" type="ORF">RJT34_32743</name>
</gene>
<dbReference type="GO" id="GO:0008061">
    <property type="term" value="F:chitin binding"/>
    <property type="evidence" value="ECO:0007669"/>
    <property type="project" value="InterPro"/>
</dbReference>
<dbReference type="GO" id="GO:0004568">
    <property type="term" value="F:chitinase activity"/>
    <property type="evidence" value="ECO:0007669"/>
    <property type="project" value="TreeGrafter"/>
</dbReference>
<dbReference type="PANTHER" id="PTHR11177:SF383">
    <property type="entry name" value="GLYCOSYL HYDROLASE FAMILY PROTEIN WITH CHITINASE INSERTION DOMAIN-CONTAINING PROTEIN"/>
    <property type="match status" value="1"/>
</dbReference>
<dbReference type="SMART" id="SM00636">
    <property type="entry name" value="Glyco_18"/>
    <property type="match status" value="1"/>
</dbReference>
<evidence type="ECO:0000256" key="4">
    <source>
        <dbReference type="ARBA" id="ARBA00023180"/>
    </source>
</evidence>
<organism evidence="7 8">
    <name type="scientific">Clitoria ternatea</name>
    <name type="common">Butterfly pea</name>
    <dbReference type="NCBI Taxonomy" id="43366"/>
    <lineage>
        <taxon>Eukaryota</taxon>
        <taxon>Viridiplantae</taxon>
        <taxon>Streptophyta</taxon>
        <taxon>Embryophyta</taxon>
        <taxon>Tracheophyta</taxon>
        <taxon>Spermatophyta</taxon>
        <taxon>Magnoliopsida</taxon>
        <taxon>eudicotyledons</taxon>
        <taxon>Gunneridae</taxon>
        <taxon>Pentapetalae</taxon>
        <taxon>rosids</taxon>
        <taxon>fabids</taxon>
        <taxon>Fabales</taxon>
        <taxon>Fabaceae</taxon>
        <taxon>Papilionoideae</taxon>
        <taxon>50 kb inversion clade</taxon>
        <taxon>NPAAA clade</taxon>
        <taxon>indigoferoid/millettioid clade</taxon>
        <taxon>Phaseoleae</taxon>
        <taxon>Clitoria</taxon>
    </lineage>
</organism>
<dbReference type="Gene3D" id="3.10.50.10">
    <property type="match status" value="1"/>
</dbReference>
<evidence type="ECO:0000313" key="7">
    <source>
        <dbReference type="EMBL" id="KAK7265127.1"/>
    </source>
</evidence>
<evidence type="ECO:0000256" key="2">
    <source>
        <dbReference type="ARBA" id="ARBA00022729"/>
    </source>
</evidence>
<dbReference type="InterPro" id="IPR050314">
    <property type="entry name" value="Glycosyl_Hydrlase_18"/>
</dbReference>
<dbReference type="SUPFAM" id="SSF54556">
    <property type="entry name" value="Chitinase insertion domain"/>
    <property type="match status" value="1"/>
</dbReference>
<dbReference type="PROSITE" id="PS51910">
    <property type="entry name" value="GH18_2"/>
    <property type="match status" value="1"/>
</dbReference>
<keyword evidence="2" id="KW-0732">Signal</keyword>
<dbReference type="InterPro" id="IPR029070">
    <property type="entry name" value="Chitinase_insertion_sf"/>
</dbReference>
<dbReference type="PANTHER" id="PTHR11177">
    <property type="entry name" value="CHITINASE"/>
    <property type="match status" value="1"/>
</dbReference>
<accession>A0AAN9EWK3</accession>